<name>A0A931I2N7_9HYPH</name>
<organism evidence="18 19">
    <name type="scientific">Methylobrevis albus</name>
    <dbReference type="NCBI Taxonomy" id="2793297"/>
    <lineage>
        <taxon>Bacteria</taxon>
        <taxon>Pseudomonadati</taxon>
        <taxon>Pseudomonadota</taxon>
        <taxon>Alphaproteobacteria</taxon>
        <taxon>Hyphomicrobiales</taxon>
        <taxon>Pleomorphomonadaceae</taxon>
        <taxon>Methylobrevis</taxon>
    </lineage>
</organism>
<dbReference type="InterPro" id="IPR024567">
    <property type="entry name" value="RNase_HII/HIII_dom"/>
</dbReference>
<dbReference type="GO" id="GO:0006298">
    <property type="term" value="P:mismatch repair"/>
    <property type="evidence" value="ECO:0007669"/>
    <property type="project" value="TreeGrafter"/>
</dbReference>
<dbReference type="InterPro" id="IPR022898">
    <property type="entry name" value="RNase_HII"/>
</dbReference>
<evidence type="ECO:0000256" key="12">
    <source>
        <dbReference type="ARBA" id="ARBA00022801"/>
    </source>
</evidence>
<evidence type="ECO:0000256" key="15">
    <source>
        <dbReference type="PROSITE-ProRule" id="PRU01319"/>
    </source>
</evidence>
<dbReference type="NCBIfam" id="NF000595">
    <property type="entry name" value="PRK00015.1-3"/>
    <property type="match status" value="1"/>
</dbReference>
<evidence type="ECO:0000256" key="6">
    <source>
        <dbReference type="ARBA" id="ARBA00012180"/>
    </source>
</evidence>
<evidence type="ECO:0000256" key="9">
    <source>
        <dbReference type="ARBA" id="ARBA00022722"/>
    </source>
</evidence>
<dbReference type="SUPFAM" id="SSF53098">
    <property type="entry name" value="Ribonuclease H-like"/>
    <property type="match status" value="1"/>
</dbReference>
<evidence type="ECO:0000256" key="4">
    <source>
        <dbReference type="ARBA" id="ARBA00004496"/>
    </source>
</evidence>
<evidence type="ECO:0000313" key="18">
    <source>
        <dbReference type="EMBL" id="MBH0238156.1"/>
    </source>
</evidence>
<evidence type="ECO:0000259" key="17">
    <source>
        <dbReference type="PROSITE" id="PS51975"/>
    </source>
</evidence>
<comment type="function">
    <text evidence="3 14 16">Endonuclease that specifically degrades the RNA of RNA-DNA hybrids.</text>
</comment>
<comment type="catalytic activity">
    <reaction evidence="1 14 15 16">
        <text>Endonucleolytic cleavage to 5'-phosphomonoester.</text>
        <dbReference type="EC" id="3.1.26.4"/>
    </reaction>
</comment>
<dbReference type="PROSITE" id="PS51975">
    <property type="entry name" value="RNASE_H_2"/>
    <property type="match status" value="1"/>
</dbReference>
<feature type="binding site" evidence="14 15">
    <location>
        <position position="129"/>
    </location>
    <ligand>
        <name>a divalent metal cation</name>
        <dbReference type="ChEBI" id="CHEBI:60240"/>
    </ligand>
</feature>
<dbReference type="CDD" id="cd07182">
    <property type="entry name" value="RNase_HII_bacteria_HII_like"/>
    <property type="match status" value="1"/>
</dbReference>
<dbReference type="Gene3D" id="3.30.420.10">
    <property type="entry name" value="Ribonuclease H-like superfamily/Ribonuclease H"/>
    <property type="match status" value="1"/>
</dbReference>
<dbReference type="EMBL" id="JADZLT010000050">
    <property type="protein sequence ID" value="MBH0238156.1"/>
    <property type="molecule type" value="Genomic_DNA"/>
</dbReference>
<dbReference type="GO" id="GO:0032299">
    <property type="term" value="C:ribonuclease H2 complex"/>
    <property type="evidence" value="ECO:0007669"/>
    <property type="project" value="TreeGrafter"/>
</dbReference>
<evidence type="ECO:0000256" key="10">
    <source>
        <dbReference type="ARBA" id="ARBA00022723"/>
    </source>
</evidence>
<feature type="binding site" evidence="14 15">
    <location>
        <position position="38"/>
    </location>
    <ligand>
        <name>a divalent metal cation</name>
        <dbReference type="ChEBI" id="CHEBI:60240"/>
    </ligand>
</feature>
<sequence>MARRSTPDSPALPLAFVCDRRIEADFAARRDGLVAGVDEAGRGPWAGPVVCAAVILDPAHPLDGLDDSKKLPAARREALFDEICARHTVAIASASPATIDRINIRAATLAAMARAVSALAVRPAGVLVDGKDVPPGLACPGEALIQGDGRVAAIAAASIVAKVTRDRMMRRMAAVWPGYGFEAHVGYGTAQHQAALAKLGPCPLHRMTFRPIRELVPSAAASPAAAHFLETLTDEFAAAE</sequence>
<dbReference type="GO" id="GO:0030145">
    <property type="term" value="F:manganese ion binding"/>
    <property type="evidence" value="ECO:0007669"/>
    <property type="project" value="UniProtKB-UniRule"/>
</dbReference>
<evidence type="ECO:0000256" key="7">
    <source>
        <dbReference type="ARBA" id="ARBA00019179"/>
    </source>
</evidence>
<keyword evidence="11 14" id="KW-0255">Endonuclease</keyword>
<dbReference type="GO" id="GO:0003723">
    <property type="term" value="F:RNA binding"/>
    <property type="evidence" value="ECO:0007669"/>
    <property type="project" value="UniProtKB-UniRule"/>
</dbReference>
<evidence type="ECO:0000256" key="2">
    <source>
        <dbReference type="ARBA" id="ARBA00001946"/>
    </source>
</evidence>
<evidence type="ECO:0000256" key="8">
    <source>
        <dbReference type="ARBA" id="ARBA00022490"/>
    </source>
</evidence>
<dbReference type="Pfam" id="PF01351">
    <property type="entry name" value="RNase_HII"/>
    <property type="match status" value="1"/>
</dbReference>
<comment type="cofactor">
    <cofactor evidence="14 15">
        <name>Mn(2+)</name>
        <dbReference type="ChEBI" id="CHEBI:29035"/>
    </cofactor>
    <cofactor evidence="14 15">
        <name>Mg(2+)</name>
        <dbReference type="ChEBI" id="CHEBI:18420"/>
    </cofactor>
    <text evidence="14 15">Manganese or magnesium. Binds 1 divalent metal ion per monomer in the absence of substrate. May bind a second metal ion after substrate binding.</text>
</comment>
<gene>
    <name evidence="14" type="primary">rnhB</name>
    <name evidence="18" type="ORF">I5731_10010</name>
</gene>
<dbReference type="EC" id="3.1.26.4" evidence="6 14"/>
<keyword evidence="19" id="KW-1185">Reference proteome</keyword>
<dbReference type="InterPro" id="IPR012337">
    <property type="entry name" value="RNaseH-like_sf"/>
</dbReference>
<proteinExistence type="inferred from homology"/>
<evidence type="ECO:0000256" key="16">
    <source>
        <dbReference type="RuleBase" id="RU003515"/>
    </source>
</evidence>
<evidence type="ECO:0000256" key="5">
    <source>
        <dbReference type="ARBA" id="ARBA00007383"/>
    </source>
</evidence>
<reference evidence="18" key="1">
    <citation type="submission" date="2020-12" db="EMBL/GenBank/DDBJ databases">
        <title>Methylobrevis albus sp. nov., isolated from fresh water lack sediment.</title>
        <authorList>
            <person name="Zou Q."/>
        </authorList>
    </citation>
    <scope>NUCLEOTIDE SEQUENCE</scope>
    <source>
        <strain evidence="18">L22</strain>
    </source>
</reference>
<protein>
    <recommendedName>
        <fullName evidence="7 14">Ribonuclease HII</fullName>
        <shortName evidence="14">RNase HII</shortName>
        <ecNumber evidence="6 14">3.1.26.4</ecNumber>
    </recommendedName>
</protein>
<keyword evidence="13 14" id="KW-0464">Manganese</keyword>
<dbReference type="GO" id="GO:0004523">
    <property type="term" value="F:RNA-DNA hybrid ribonuclease activity"/>
    <property type="evidence" value="ECO:0007669"/>
    <property type="project" value="UniProtKB-UniRule"/>
</dbReference>
<keyword evidence="9 14" id="KW-0540">Nuclease</keyword>
<dbReference type="PANTHER" id="PTHR10954:SF18">
    <property type="entry name" value="RIBONUCLEASE HII"/>
    <property type="match status" value="1"/>
</dbReference>
<keyword evidence="8 14" id="KW-0963">Cytoplasm</keyword>
<comment type="caution">
    <text evidence="18">The sequence shown here is derived from an EMBL/GenBank/DDBJ whole genome shotgun (WGS) entry which is preliminary data.</text>
</comment>
<feature type="binding site" evidence="14 15">
    <location>
        <position position="39"/>
    </location>
    <ligand>
        <name>a divalent metal cation</name>
        <dbReference type="ChEBI" id="CHEBI:60240"/>
    </ligand>
</feature>
<feature type="domain" description="RNase H type-2" evidence="17">
    <location>
        <begin position="32"/>
        <end position="221"/>
    </location>
</feature>
<accession>A0A931I2N7</accession>
<dbReference type="GO" id="GO:0005737">
    <property type="term" value="C:cytoplasm"/>
    <property type="evidence" value="ECO:0007669"/>
    <property type="project" value="UniProtKB-SubCell"/>
</dbReference>
<dbReference type="RefSeq" id="WP_197311246.1">
    <property type="nucleotide sequence ID" value="NZ_JADZLT010000050.1"/>
</dbReference>
<keyword evidence="10 14" id="KW-0479">Metal-binding</keyword>
<evidence type="ECO:0000313" key="19">
    <source>
        <dbReference type="Proteomes" id="UP000631694"/>
    </source>
</evidence>
<comment type="cofactor">
    <cofactor evidence="2">
        <name>Mg(2+)</name>
        <dbReference type="ChEBI" id="CHEBI:18420"/>
    </cofactor>
</comment>
<dbReference type="Proteomes" id="UP000631694">
    <property type="component" value="Unassembled WGS sequence"/>
</dbReference>
<keyword evidence="12 14" id="KW-0378">Hydrolase</keyword>
<evidence type="ECO:0000256" key="13">
    <source>
        <dbReference type="ARBA" id="ARBA00023211"/>
    </source>
</evidence>
<dbReference type="PANTHER" id="PTHR10954">
    <property type="entry name" value="RIBONUCLEASE H2 SUBUNIT A"/>
    <property type="match status" value="1"/>
</dbReference>
<dbReference type="InterPro" id="IPR001352">
    <property type="entry name" value="RNase_HII/HIII"/>
</dbReference>
<evidence type="ECO:0000256" key="11">
    <source>
        <dbReference type="ARBA" id="ARBA00022759"/>
    </source>
</evidence>
<comment type="subcellular location">
    <subcellularLocation>
        <location evidence="4 14">Cytoplasm</location>
    </subcellularLocation>
</comment>
<evidence type="ECO:0000256" key="14">
    <source>
        <dbReference type="HAMAP-Rule" id="MF_00052"/>
    </source>
</evidence>
<dbReference type="AlphaFoldDB" id="A0A931I2N7"/>
<evidence type="ECO:0000256" key="3">
    <source>
        <dbReference type="ARBA" id="ARBA00004065"/>
    </source>
</evidence>
<dbReference type="GO" id="GO:0043137">
    <property type="term" value="P:DNA replication, removal of RNA primer"/>
    <property type="evidence" value="ECO:0007669"/>
    <property type="project" value="TreeGrafter"/>
</dbReference>
<dbReference type="InterPro" id="IPR036397">
    <property type="entry name" value="RNaseH_sf"/>
</dbReference>
<dbReference type="HAMAP" id="MF_00052_B">
    <property type="entry name" value="RNase_HII_B"/>
    <property type="match status" value="1"/>
</dbReference>
<comment type="similarity">
    <text evidence="5 14 16">Belongs to the RNase HII family.</text>
</comment>
<evidence type="ECO:0000256" key="1">
    <source>
        <dbReference type="ARBA" id="ARBA00000077"/>
    </source>
</evidence>